<reference evidence="3" key="2">
    <citation type="submission" date="2015-07" db="EMBL/GenBank/DDBJ databases">
        <title>Contrasting host-pathogen interactions and genome evolution in two generalist and specialist microsporidian pathogens of mosquitoes.</title>
        <authorList>
            <consortium name="The Broad Institute Genomics Platform"/>
            <consortium name="The Broad Institute Genome Sequencing Center for Infectious Disease"/>
            <person name="Cuomo C.A."/>
            <person name="Sanscrainte N.D."/>
            <person name="Goldberg J.M."/>
            <person name="Heiman D."/>
            <person name="Young S."/>
            <person name="Zeng Q."/>
            <person name="Becnel J.J."/>
            <person name="Birren B.W."/>
        </authorList>
    </citation>
    <scope>NUCLEOTIDE SEQUENCE [LARGE SCALE GENOMIC DNA]</scope>
    <source>
        <strain evidence="3">USNM 41457</strain>
    </source>
</reference>
<dbReference type="VEuPathDB" id="MicrosporidiaDB:EDEG_00640"/>
<accession>J9DCW0</accession>
<reference evidence="2 3" key="1">
    <citation type="submission" date="2011-08" db="EMBL/GenBank/DDBJ databases">
        <authorList>
            <person name="Liu Z.J."/>
            <person name="Shi F.L."/>
            <person name="Lu J.Q."/>
            <person name="Li M."/>
            <person name="Wang Z.L."/>
        </authorList>
    </citation>
    <scope>NUCLEOTIDE SEQUENCE [LARGE SCALE GENOMIC DNA]</scope>
    <source>
        <strain evidence="2 3">USNM 41457</strain>
    </source>
</reference>
<protein>
    <submittedName>
        <fullName evidence="2">Uncharacterized protein</fullName>
    </submittedName>
</protein>
<keyword evidence="3" id="KW-1185">Reference proteome</keyword>
<organism evidence="2 3">
    <name type="scientific">Edhazardia aedis (strain USNM 41457)</name>
    <name type="common">Microsporidian parasite</name>
    <dbReference type="NCBI Taxonomy" id="1003232"/>
    <lineage>
        <taxon>Eukaryota</taxon>
        <taxon>Fungi</taxon>
        <taxon>Fungi incertae sedis</taxon>
        <taxon>Microsporidia</taxon>
        <taxon>Edhazardia</taxon>
    </lineage>
</organism>
<name>J9DCW0_EDHAE</name>
<feature type="compositionally biased region" description="Basic and acidic residues" evidence="1">
    <location>
        <begin position="15"/>
        <end position="30"/>
    </location>
</feature>
<proteinExistence type="predicted"/>
<feature type="region of interest" description="Disordered" evidence="1">
    <location>
        <begin position="1"/>
        <end position="30"/>
    </location>
</feature>
<sequence>MKSNESGKWTFKGQKASDKTRTPERKKSDLEKQKEIALCQSLRFYSECKPQIQNTRRDYSHEQLFIKVKPEYQACWRWRCRLNGNLRKFFGYMCYTNRIPCIHFIQDLERKHNAKVFFRG</sequence>
<gene>
    <name evidence="2" type="ORF">EDEG_00640</name>
</gene>
<evidence type="ECO:0000256" key="1">
    <source>
        <dbReference type="SAM" id="MobiDB-lite"/>
    </source>
</evidence>
<dbReference type="AlphaFoldDB" id="J9DCW0"/>
<dbReference type="InParanoid" id="J9DCW0"/>
<evidence type="ECO:0000313" key="3">
    <source>
        <dbReference type="Proteomes" id="UP000003163"/>
    </source>
</evidence>
<dbReference type="Proteomes" id="UP000003163">
    <property type="component" value="Unassembled WGS sequence"/>
</dbReference>
<dbReference type="EMBL" id="AFBI03000007">
    <property type="protein sequence ID" value="EJW05304.1"/>
    <property type="molecule type" value="Genomic_DNA"/>
</dbReference>
<dbReference type="HOGENOM" id="CLU_2049663_0_0_1"/>
<evidence type="ECO:0000313" key="2">
    <source>
        <dbReference type="EMBL" id="EJW05304.1"/>
    </source>
</evidence>
<comment type="caution">
    <text evidence="2">The sequence shown here is derived from an EMBL/GenBank/DDBJ whole genome shotgun (WGS) entry which is preliminary data.</text>
</comment>